<gene>
    <name evidence="1" type="ORF">ACOLOM_LOCUS10008</name>
</gene>
<proteinExistence type="predicted"/>
<sequence>MKKHIMKDLKRLSRTIKNTNKRRQSAINQLQTQAVVISSEEYFERSREARSIVARGFLQNEDGQASHVNQENDK</sequence>
<evidence type="ECO:0000313" key="1">
    <source>
        <dbReference type="EMBL" id="CAG8695421.1"/>
    </source>
</evidence>
<feature type="non-terminal residue" evidence="1">
    <location>
        <position position="74"/>
    </location>
</feature>
<protein>
    <submittedName>
        <fullName evidence="1">14715_t:CDS:1</fullName>
    </submittedName>
</protein>
<evidence type="ECO:0000313" key="2">
    <source>
        <dbReference type="Proteomes" id="UP000789525"/>
    </source>
</evidence>
<comment type="caution">
    <text evidence="1">The sequence shown here is derived from an EMBL/GenBank/DDBJ whole genome shotgun (WGS) entry which is preliminary data.</text>
</comment>
<accession>A0ACA9P9X6</accession>
<organism evidence="1 2">
    <name type="scientific">Acaulospora colombiana</name>
    <dbReference type="NCBI Taxonomy" id="27376"/>
    <lineage>
        <taxon>Eukaryota</taxon>
        <taxon>Fungi</taxon>
        <taxon>Fungi incertae sedis</taxon>
        <taxon>Mucoromycota</taxon>
        <taxon>Glomeromycotina</taxon>
        <taxon>Glomeromycetes</taxon>
        <taxon>Diversisporales</taxon>
        <taxon>Acaulosporaceae</taxon>
        <taxon>Acaulospora</taxon>
    </lineage>
</organism>
<dbReference type="EMBL" id="CAJVPT010030759">
    <property type="protein sequence ID" value="CAG8695421.1"/>
    <property type="molecule type" value="Genomic_DNA"/>
</dbReference>
<name>A0ACA9P9X6_9GLOM</name>
<reference evidence="1" key="1">
    <citation type="submission" date="2021-06" db="EMBL/GenBank/DDBJ databases">
        <authorList>
            <person name="Kallberg Y."/>
            <person name="Tangrot J."/>
            <person name="Rosling A."/>
        </authorList>
    </citation>
    <scope>NUCLEOTIDE SEQUENCE</scope>
    <source>
        <strain evidence="1">CL356</strain>
    </source>
</reference>
<keyword evidence="2" id="KW-1185">Reference proteome</keyword>
<dbReference type="Proteomes" id="UP000789525">
    <property type="component" value="Unassembled WGS sequence"/>
</dbReference>